<dbReference type="SUPFAM" id="SSF46894">
    <property type="entry name" value="C-terminal effector domain of the bipartite response regulators"/>
    <property type="match status" value="1"/>
</dbReference>
<evidence type="ECO:0000259" key="2">
    <source>
        <dbReference type="SMART" id="SM01043"/>
    </source>
</evidence>
<accession>A0A0P9DQC4</accession>
<keyword evidence="4" id="KW-1185">Reference proteome</keyword>
<evidence type="ECO:0000256" key="1">
    <source>
        <dbReference type="PROSITE-ProRule" id="PRU00339"/>
    </source>
</evidence>
<dbReference type="InterPro" id="IPR011990">
    <property type="entry name" value="TPR-like_helical_dom_sf"/>
</dbReference>
<dbReference type="InterPro" id="IPR051677">
    <property type="entry name" value="AfsR-DnrI-RedD_regulator"/>
</dbReference>
<organism evidence="3 4">
    <name type="scientific">Kouleothrix aurantiaca</name>
    <dbReference type="NCBI Taxonomy" id="186479"/>
    <lineage>
        <taxon>Bacteria</taxon>
        <taxon>Bacillati</taxon>
        <taxon>Chloroflexota</taxon>
        <taxon>Chloroflexia</taxon>
        <taxon>Chloroflexales</taxon>
        <taxon>Roseiflexineae</taxon>
        <taxon>Roseiflexaceae</taxon>
        <taxon>Kouleothrix</taxon>
    </lineage>
</organism>
<dbReference type="SUPFAM" id="SSF48452">
    <property type="entry name" value="TPR-like"/>
    <property type="match status" value="1"/>
</dbReference>
<protein>
    <recommendedName>
        <fullName evidence="2">Bacterial transcriptional activator domain-containing protein</fullName>
    </recommendedName>
</protein>
<dbReference type="InterPro" id="IPR016032">
    <property type="entry name" value="Sig_transdc_resp-reg_C-effctor"/>
</dbReference>
<feature type="repeat" description="TPR" evidence="1">
    <location>
        <begin position="220"/>
        <end position="253"/>
    </location>
</feature>
<dbReference type="InterPro" id="IPR005158">
    <property type="entry name" value="BTAD"/>
</dbReference>
<comment type="caution">
    <text evidence="3">The sequence shown here is derived from an EMBL/GenBank/DDBJ whole genome shotgun (WGS) entry which is preliminary data.</text>
</comment>
<gene>
    <name evidence="3" type="ORF">SE17_15845</name>
</gene>
<dbReference type="Proteomes" id="UP000050509">
    <property type="component" value="Unassembled WGS sequence"/>
</dbReference>
<dbReference type="AlphaFoldDB" id="A0A0P9DQC4"/>
<dbReference type="EMBL" id="LJCR01000564">
    <property type="protein sequence ID" value="KPV52382.1"/>
    <property type="molecule type" value="Genomic_DNA"/>
</dbReference>
<reference evidence="3 4" key="1">
    <citation type="submission" date="2015-09" db="EMBL/GenBank/DDBJ databases">
        <title>Draft genome sequence of Kouleothrix aurantiaca JCM 19913.</title>
        <authorList>
            <person name="Hemp J."/>
        </authorList>
    </citation>
    <scope>NUCLEOTIDE SEQUENCE [LARGE SCALE GENOMIC DNA]</scope>
    <source>
        <strain evidence="3 4">COM-B</strain>
    </source>
</reference>
<proteinExistence type="predicted"/>
<evidence type="ECO:0000313" key="4">
    <source>
        <dbReference type="Proteomes" id="UP000050509"/>
    </source>
</evidence>
<evidence type="ECO:0000313" key="3">
    <source>
        <dbReference type="EMBL" id="KPV52382.1"/>
    </source>
</evidence>
<dbReference type="PANTHER" id="PTHR35807">
    <property type="entry name" value="TRANSCRIPTIONAL REGULATOR REDD-RELATED"/>
    <property type="match status" value="1"/>
</dbReference>
<feature type="domain" description="Bacterial transcriptional activator" evidence="2">
    <location>
        <begin position="161"/>
        <end position="304"/>
    </location>
</feature>
<dbReference type="InterPro" id="IPR036388">
    <property type="entry name" value="WH-like_DNA-bd_sf"/>
</dbReference>
<sequence length="310" mass="34983">MTMFNRQSKFDTRYAGAIARDSMAVALISRELPRTGANQLMSEQKQSQPNRSCYDDASWPVMICLLGNFRLLVAGELVPIRAGGKSEALLSLLALQSSRRVAREYLVQALWPESTQTLGLRSLNTLVYRLHKLLGSSLQGIAPILHEDGYYRLNMQAGIGVDVACFDLLVAEGDHQARAGDVAAALTAYQQAAALYRDELRLAVGVNTIMERERLRARFVTLLAEVAELLYRAGEYSTALEYLWRLLTRDPYREDAHRLMMRCYVRRGERAAALHQYQVCADLLRVEFEITPEAATIALYQRILHDPDQM</sequence>
<dbReference type="Gene3D" id="1.25.40.10">
    <property type="entry name" value="Tetratricopeptide repeat domain"/>
    <property type="match status" value="1"/>
</dbReference>
<name>A0A0P9DQC4_9CHLR</name>
<dbReference type="PROSITE" id="PS50005">
    <property type="entry name" value="TPR"/>
    <property type="match status" value="1"/>
</dbReference>
<dbReference type="SMART" id="SM01043">
    <property type="entry name" value="BTAD"/>
    <property type="match status" value="1"/>
</dbReference>
<keyword evidence="1" id="KW-0802">TPR repeat</keyword>
<dbReference type="InterPro" id="IPR019734">
    <property type="entry name" value="TPR_rpt"/>
</dbReference>
<dbReference type="GO" id="GO:0006355">
    <property type="term" value="P:regulation of DNA-templated transcription"/>
    <property type="evidence" value="ECO:0007669"/>
    <property type="project" value="InterPro"/>
</dbReference>
<dbReference type="Gene3D" id="1.10.10.10">
    <property type="entry name" value="Winged helix-like DNA-binding domain superfamily/Winged helix DNA-binding domain"/>
    <property type="match status" value="1"/>
</dbReference>
<dbReference type="Pfam" id="PF03704">
    <property type="entry name" value="BTAD"/>
    <property type="match status" value="1"/>
</dbReference>
<dbReference type="GO" id="GO:0003677">
    <property type="term" value="F:DNA binding"/>
    <property type="evidence" value="ECO:0007669"/>
    <property type="project" value="InterPro"/>
</dbReference>